<sequence>MSAAGVITVVARWQPVEGKLGDVLALVAEMRPKSLAEAGCLGYEVYRGVDKPHTLLLLEHYLDEAALEAHRHSEHYQSLVIGKALPLLAERQVEILQPR</sequence>
<dbReference type="EMBL" id="WWCK01000006">
    <property type="protein sequence ID" value="MYM69662.1"/>
    <property type="molecule type" value="Genomic_DNA"/>
</dbReference>
<dbReference type="GO" id="GO:0004497">
    <property type="term" value="F:monooxygenase activity"/>
    <property type="evidence" value="ECO:0007669"/>
    <property type="project" value="UniProtKB-KW"/>
</dbReference>
<proteinExistence type="predicted"/>
<dbReference type="Proteomes" id="UP000450012">
    <property type="component" value="Unassembled WGS sequence"/>
</dbReference>
<feature type="domain" description="ABM" evidence="1">
    <location>
        <begin position="7"/>
        <end position="96"/>
    </location>
</feature>
<keyword evidence="3" id="KW-1185">Reference proteome</keyword>
<dbReference type="PROSITE" id="PS51725">
    <property type="entry name" value="ABM"/>
    <property type="match status" value="1"/>
</dbReference>
<dbReference type="PANTHER" id="PTHR33336">
    <property type="entry name" value="QUINOL MONOOXYGENASE YGIN-RELATED"/>
    <property type="match status" value="1"/>
</dbReference>
<evidence type="ECO:0000259" key="1">
    <source>
        <dbReference type="PROSITE" id="PS51725"/>
    </source>
</evidence>
<gene>
    <name evidence="2" type="ORF">GTP45_22860</name>
</gene>
<evidence type="ECO:0000313" key="2">
    <source>
        <dbReference type="EMBL" id="MYM69662.1"/>
    </source>
</evidence>
<dbReference type="InterPro" id="IPR011008">
    <property type="entry name" value="Dimeric_a/b-barrel"/>
</dbReference>
<dbReference type="AlphaFoldDB" id="A0A7X4GVU9"/>
<dbReference type="InterPro" id="IPR050744">
    <property type="entry name" value="AI-2_Isomerase_LsrG"/>
</dbReference>
<dbReference type="PANTHER" id="PTHR33336:SF3">
    <property type="entry name" value="ABM DOMAIN-CONTAINING PROTEIN"/>
    <property type="match status" value="1"/>
</dbReference>
<name>A0A7X4GVU9_9BURK</name>
<protein>
    <submittedName>
        <fullName evidence="2">Antibiotic biosynthesis monooxygenase</fullName>
    </submittedName>
</protein>
<dbReference type="Pfam" id="PF03992">
    <property type="entry name" value="ABM"/>
    <property type="match status" value="1"/>
</dbReference>
<comment type="caution">
    <text evidence="2">The sequence shown here is derived from an EMBL/GenBank/DDBJ whole genome shotgun (WGS) entry which is preliminary data.</text>
</comment>
<dbReference type="Gene3D" id="3.30.70.100">
    <property type="match status" value="1"/>
</dbReference>
<organism evidence="2 3">
    <name type="scientific">Duganella rivi</name>
    <dbReference type="NCBI Taxonomy" id="2666083"/>
    <lineage>
        <taxon>Bacteria</taxon>
        <taxon>Pseudomonadati</taxon>
        <taxon>Pseudomonadota</taxon>
        <taxon>Betaproteobacteria</taxon>
        <taxon>Burkholderiales</taxon>
        <taxon>Oxalobacteraceae</taxon>
        <taxon>Telluria group</taxon>
        <taxon>Duganella</taxon>
    </lineage>
</organism>
<dbReference type="RefSeq" id="WP_161016128.1">
    <property type="nucleotide sequence ID" value="NZ_WWCK01000006.1"/>
</dbReference>
<keyword evidence="2" id="KW-0560">Oxidoreductase</keyword>
<accession>A0A7X4GVU9</accession>
<evidence type="ECO:0000313" key="3">
    <source>
        <dbReference type="Proteomes" id="UP000450012"/>
    </source>
</evidence>
<reference evidence="2 3" key="1">
    <citation type="submission" date="2019-12" db="EMBL/GenBank/DDBJ databases">
        <title>Novel species isolated from a subtropical stream in China.</title>
        <authorList>
            <person name="Lu H."/>
        </authorList>
    </citation>
    <scope>NUCLEOTIDE SEQUENCE [LARGE SCALE GENOMIC DNA]</scope>
    <source>
        <strain evidence="2 3">FT55W</strain>
    </source>
</reference>
<dbReference type="SUPFAM" id="SSF54909">
    <property type="entry name" value="Dimeric alpha+beta barrel"/>
    <property type="match status" value="1"/>
</dbReference>
<dbReference type="InterPro" id="IPR007138">
    <property type="entry name" value="ABM_dom"/>
</dbReference>
<dbReference type="GO" id="GO:0005829">
    <property type="term" value="C:cytosol"/>
    <property type="evidence" value="ECO:0007669"/>
    <property type="project" value="TreeGrafter"/>
</dbReference>
<keyword evidence="2" id="KW-0503">Monooxygenase</keyword>